<dbReference type="CDD" id="cd19677">
    <property type="entry name" value="UBR-box_UBR7"/>
    <property type="match status" value="1"/>
</dbReference>
<feature type="compositionally biased region" description="Acidic residues" evidence="5">
    <location>
        <begin position="14"/>
        <end position="23"/>
    </location>
</feature>
<dbReference type="GO" id="GO:0008270">
    <property type="term" value="F:zinc ion binding"/>
    <property type="evidence" value="ECO:0007669"/>
    <property type="project" value="UniProtKB-KW"/>
</dbReference>
<dbReference type="Pfam" id="PF02207">
    <property type="entry name" value="zf-UBR"/>
    <property type="match status" value="1"/>
</dbReference>
<evidence type="ECO:0000313" key="7">
    <source>
        <dbReference type="EMBL" id="JAS57846.1"/>
    </source>
</evidence>
<dbReference type="PANTHER" id="PTHR13513:SF9">
    <property type="entry name" value="E3 UBIQUITIN-PROTEIN LIGASE UBR7-RELATED"/>
    <property type="match status" value="1"/>
</dbReference>
<evidence type="ECO:0000256" key="1">
    <source>
        <dbReference type="ARBA" id="ARBA00022723"/>
    </source>
</evidence>
<reference evidence="7" key="1">
    <citation type="submission" date="2015-11" db="EMBL/GenBank/DDBJ databases">
        <title>De novo transcriptome assembly of four potential Pierce s Disease insect vectors from Arizona vineyards.</title>
        <authorList>
            <person name="Tassone E.E."/>
        </authorList>
    </citation>
    <scope>NUCLEOTIDE SEQUENCE</scope>
</reference>
<feature type="region of interest" description="Disordered" evidence="5">
    <location>
        <begin position="1"/>
        <end position="23"/>
    </location>
</feature>
<feature type="zinc finger region" description="UBR-type" evidence="4">
    <location>
        <begin position="52"/>
        <end position="125"/>
    </location>
</feature>
<accession>A0A1B6G5X7</accession>
<feature type="domain" description="UBR-type" evidence="6">
    <location>
        <begin position="52"/>
        <end position="125"/>
    </location>
</feature>
<feature type="compositionally biased region" description="Polar residues" evidence="5">
    <location>
        <begin position="238"/>
        <end position="250"/>
    </location>
</feature>
<sequence length="481" mass="54933">MSNDNQPSGSMSTEENDDQDNEENIVTMVDVLKAEETLEENADAVLGPGDDKNCTYNEGYLKRQALYSCLTCLPADKSERAGVCLACSYHCHSDHDLVELYTKRNFRCDCGNSLFKGNKCALDPIKSETNENNSYNQNFHGVYCRCQRPYPDPEDPEDDEMIQCIVCEDWFHTRHIDSSVPKEDDYGEMICDTCTDKLPFLQYYLGYAVSKITNTAGKNESSENINVDDDHQADTAEKQMSNKISPSKESAASKATEINGPVNQENGTNTDTVHDKDTLETNDKLQKTQEKHILEDTKENVPENSVVEEKHELTDVTNEERVMDSAMISPSKESDKCEEKECLLKKLKILPRQSGATFWPEGFRKLLCTCVLCMETYKNHNVSFLTDEEDTVRSYEDKGKLRKREAGPTQYERGMEALSSLDRVQQMEAILGYNEMKTHLSEYLTKFVQNKKVVREEDIKEFFSGMQARKRQKLDIPYSCR</sequence>
<name>A0A1B6G5X7_9HEMI</name>
<evidence type="ECO:0000256" key="5">
    <source>
        <dbReference type="SAM" id="MobiDB-lite"/>
    </source>
</evidence>
<dbReference type="PANTHER" id="PTHR13513">
    <property type="entry name" value="E3 UBIQUITIN-PROTEIN LIGASE UBR7"/>
    <property type="match status" value="1"/>
</dbReference>
<dbReference type="EMBL" id="GECZ01011923">
    <property type="protein sequence ID" value="JAS57846.1"/>
    <property type="molecule type" value="Transcribed_RNA"/>
</dbReference>
<feature type="compositionally biased region" description="Polar residues" evidence="5">
    <location>
        <begin position="1"/>
        <end position="13"/>
    </location>
</feature>
<dbReference type="InterPro" id="IPR040204">
    <property type="entry name" value="UBR7"/>
</dbReference>
<dbReference type="InterPro" id="IPR011011">
    <property type="entry name" value="Znf_FYVE_PHD"/>
</dbReference>
<keyword evidence="1" id="KW-0479">Metal-binding</keyword>
<dbReference type="InterPro" id="IPR003126">
    <property type="entry name" value="Znf_UBR"/>
</dbReference>
<dbReference type="GO" id="GO:0061630">
    <property type="term" value="F:ubiquitin protein ligase activity"/>
    <property type="evidence" value="ECO:0007669"/>
    <property type="project" value="InterPro"/>
</dbReference>
<dbReference type="InterPro" id="IPR001965">
    <property type="entry name" value="Znf_PHD"/>
</dbReference>
<dbReference type="PROSITE" id="PS51157">
    <property type="entry name" value="ZF_UBR"/>
    <property type="match status" value="1"/>
</dbReference>
<dbReference type="AlphaFoldDB" id="A0A1B6G5X7"/>
<keyword evidence="3" id="KW-0862">Zinc</keyword>
<gene>
    <name evidence="7" type="ORF">g.31515</name>
</gene>
<organism evidence="7">
    <name type="scientific">Cuerna arida</name>
    <dbReference type="NCBI Taxonomy" id="1464854"/>
    <lineage>
        <taxon>Eukaryota</taxon>
        <taxon>Metazoa</taxon>
        <taxon>Ecdysozoa</taxon>
        <taxon>Arthropoda</taxon>
        <taxon>Hexapoda</taxon>
        <taxon>Insecta</taxon>
        <taxon>Pterygota</taxon>
        <taxon>Neoptera</taxon>
        <taxon>Paraneoptera</taxon>
        <taxon>Hemiptera</taxon>
        <taxon>Auchenorrhyncha</taxon>
        <taxon>Membracoidea</taxon>
        <taxon>Cicadellidae</taxon>
        <taxon>Cicadellinae</taxon>
        <taxon>Proconiini</taxon>
        <taxon>Cuerna</taxon>
    </lineage>
</organism>
<feature type="region of interest" description="Disordered" evidence="5">
    <location>
        <begin position="235"/>
        <end position="276"/>
    </location>
</feature>
<dbReference type="SMART" id="SM00396">
    <property type="entry name" value="ZnF_UBR1"/>
    <property type="match status" value="1"/>
</dbReference>
<proteinExistence type="predicted"/>
<dbReference type="GO" id="GO:0005737">
    <property type="term" value="C:cytoplasm"/>
    <property type="evidence" value="ECO:0007669"/>
    <property type="project" value="TreeGrafter"/>
</dbReference>
<evidence type="ECO:0000259" key="6">
    <source>
        <dbReference type="PROSITE" id="PS51157"/>
    </source>
</evidence>
<evidence type="ECO:0000256" key="2">
    <source>
        <dbReference type="ARBA" id="ARBA00022771"/>
    </source>
</evidence>
<dbReference type="InterPro" id="IPR013083">
    <property type="entry name" value="Znf_RING/FYVE/PHD"/>
</dbReference>
<keyword evidence="2" id="KW-0863">Zinc-finger</keyword>
<dbReference type="CDD" id="cd15542">
    <property type="entry name" value="PHD_UBR7"/>
    <property type="match status" value="1"/>
</dbReference>
<feature type="compositionally biased region" description="Polar residues" evidence="5">
    <location>
        <begin position="261"/>
        <end position="271"/>
    </location>
</feature>
<evidence type="ECO:0000256" key="4">
    <source>
        <dbReference type="PROSITE-ProRule" id="PRU00508"/>
    </source>
</evidence>
<protein>
    <recommendedName>
        <fullName evidence="6">UBR-type domain-containing protein</fullName>
    </recommendedName>
</protein>
<dbReference type="InterPro" id="IPR047506">
    <property type="entry name" value="UBR7-like_UBR-box"/>
</dbReference>
<dbReference type="Gene3D" id="3.30.40.10">
    <property type="entry name" value="Zinc/RING finger domain, C3HC4 (zinc finger)"/>
    <property type="match status" value="1"/>
</dbReference>
<dbReference type="SUPFAM" id="SSF57903">
    <property type="entry name" value="FYVE/PHD zinc finger"/>
    <property type="match status" value="1"/>
</dbReference>
<dbReference type="SMART" id="SM00249">
    <property type="entry name" value="PHD"/>
    <property type="match status" value="1"/>
</dbReference>
<evidence type="ECO:0000256" key="3">
    <source>
        <dbReference type="ARBA" id="ARBA00022833"/>
    </source>
</evidence>